<name>A0A084SJI2_9BACT</name>
<evidence type="ECO:0000259" key="2">
    <source>
        <dbReference type="Pfam" id="PF09937"/>
    </source>
</evidence>
<sequence>MWALNNRTSYSAERNWTRDKTGAHHWIVAVKASFHVAPDGQLSLADEQPPPVLAPEYRGEPGTSSLRCDSDLLAIKPATDVLVDASAHAPEGKPTTTVPVTLRFEAVRKVLVVHGTRVFMNGLTGVVPSKPLPFTTRPIAYEWAYGGHDQTDPDVRNHRLDPRNPVGKGVAAKPERLVDQPAHVIEYPDGHFAKTGPAGFGPIEASWSPRRELSGTFDAAWEQTQKPLLPTDYDERFALCAPVDQRPSRLLRGGERIELVNMTPQGVLRFDLPKLYFVMTTWFGRRSQEHRARLATVFVDANRMLLGMVWQSAIRVSPRDVDYLDRTDIQEKPFLT</sequence>
<dbReference type="EMBL" id="JPMI01000280">
    <property type="protein sequence ID" value="KFA88617.1"/>
    <property type="molecule type" value="Genomic_DNA"/>
</dbReference>
<gene>
    <name evidence="3" type="ORF">Q664_40040</name>
</gene>
<evidence type="ECO:0000256" key="1">
    <source>
        <dbReference type="SAM" id="MobiDB-lite"/>
    </source>
</evidence>
<comment type="caution">
    <text evidence="3">The sequence shown here is derived from an EMBL/GenBank/DDBJ whole genome shotgun (WGS) entry which is preliminary data.</text>
</comment>
<reference evidence="3 4" key="1">
    <citation type="submission" date="2014-07" db="EMBL/GenBank/DDBJ databases">
        <title>Draft Genome Sequence of Gephyronic Acid Producer, Cystobacter violaceus Strain Cb vi76.</title>
        <authorList>
            <person name="Stevens D.C."/>
            <person name="Young J."/>
            <person name="Carmichael R."/>
            <person name="Tan J."/>
            <person name="Taylor R.E."/>
        </authorList>
    </citation>
    <scope>NUCLEOTIDE SEQUENCE [LARGE SCALE GENOMIC DNA]</scope>
    <source>
        <strain evidence="3 4">Cb vi76</strain>
    </source>
</reference>
<evidence type="ECO:0000313" key="3">
    <source>
        <dbReference type="EMBL" id="KFA88617.1"/>
    </source>
</evidence>
<proteinExistence type="predicted"/>
<feature type="region of interest" description="Disordered" evidence="1">
    <location>
        <begin position="44"/>
        <end position="64"/>
    </location>
</feature>
<organism evidence="3 4">
    <name type="scientific">Archangium violaceum Cb vi76</name>
    <dbReference type="NCBI Taxonomy" id="1406225"/>
    <lineage>
        <taxon>Bacteria</taxon>
        <taxon>Pseudomonadati</taxon>
        <taxon>Myxococcota</taxon>
        <taxon>Myxococcia</taxon>
        <taxon>Myxococcales</taxon>
        <taxon>Cystobacterineae</taxon>
        <taxon>Archangiaceae</taxon>
        <taxon>Archangium</taxon>
    </lineage>
</organism>
<dbReference type="AlphaFoldDB" id="A0A084SJI2"/>
<feature type="domain" description="DUF2169" evidence="2">
    <location>
        <begin position="22"/>
        <end position="310"/>
    </location>
</feature>
<accession>A0A084SJI2</accession>
<dbReference type="InterPro" id="IPR018683">
    <property type="entry name" value="DUF2169"/>
</dbReference>
<dbReference type="Pfam" id="PF09937">
    <property type="entry name" value="DUF2169"/>
    <property type="match status" value="1"/>
</dbReference>
<evidence type="ECO:0000313" key="4">
    <source>
        <dbReference type="Proteomes" id="UP000028547"/>
    </source>
</evidence>
<protein>
    <recommendedName>
        <fullName evidence="2">DUF2169 domain-containing protein</fullName>
    </recommendedName>
</protein>
<dbReference type="Proteomes" id="UP000028547">
    <property type="component" value="Unassembled WGS sequence"/>
</dbReference>
<dbReference type="RefSeq" id="WP_043408063.1">
    <property type="nucleotide sequence ID" value="NZ_JPMI01000280.1"/>
</dbReference>